<comment type="function">
    <text evidence="3">Component of the exocyst complex.</text>
</comment>
<keyword evidence="3" id="KW-0268">Exocytosis</keyword>
<dbReference type="EMBL" id="RXIC02000021">
    <property type="protein sequence ID" value="KAB1217989.1"/>
    <property type="molecule type" value="Genomic_DNA"/>
</dbReference>
<reference evidence="6 8" key="2">
    <citation type="journal article" date="2019" name="Plant Biotechnol. J.">
        <title>The red bayberry genome and genetic basis of sex determination.</title>
        <authorList>
            <person name="Jia H.M."/>
            <person name="Jia H.J."/>
            <person name="Cai Q.L."/>
            <person name="Wang Y."/>
            <person name="Zhao H.B."/>
            <person name="Yang W.F."/>
            <person name="Wang G.Y."/>
            <person name="Li Y.H."/>
            <person name="Zhan D.L."/>
            <person name="Shen Y.T."/>
            <person name="Niu Q.F."/>
            <person name="Chang L."/>
            <person name="Qiu J."/>
            <person name="Zhao L."/>
            <person name="Xie H.B."/>
            <person name="Fu W.Y."/>
            <person name="Jin J."/>
            <person name="Li X.W."/>
            <person name="Jiao Y."/>
            <person name="Zhou C.C."/>
            <person name="Tu T."/>
            <person name="Chai C.Y."/>
            <person name="Gao J.L."/>
            <person name="Fan L.J."/>
            <person name="van de Weg E."/>
            <person name="Wang J.Y."/>
            <person name="Gao Z.S."/>
        </authorList>
    </citation>
    <scope>NUCLEOTIDE SEQUENCE [LARGE SCALE GENOMIC DNA]</scope>
    <source>
        <tissue evidence="6">Leaves</tissue>
    </source>
</reference>
<evidence type="ECO:0000313" key="7">
    <source>
        <dbReference type="EMBL" id="KAB1221663.1"/>
    </source>
</evidence>
<reference evidence="6" key="1">
    <citation type="submission" date="2018-07" db="EMBL/GenBank/DDBJ databases">
        <authorList>
            <person name="Gao Z.-S."/>
            <person name="Jia H.-M."/>
            <person name="Jia H.-J."/>
            <person name="Cai Q.-L."/>
            <person name="Wang Y."/>
            <person name="Zhao H.-B."/>
        </authorList>
    </citation>
    <scope>NUCLEOTIDE SEQUENCE</scope>
    <source>
        <tissue evidence="6">Leaves</tissue>
    </source>
</reference>
<dbReference type="GO" id="GO:0015031">
    <property type="term" value="P:protein transport"/>
    <property type="evidence" value="ECO:0007669"/>
    <property type="project" value="UniProtKB-KW"/>
</dbReference>
<dbReference type="AlphaFoldDB" id="A0A6A1VYE8"/>
<dbReference type="InterPro" id="IPR016159">
    <property type="entry name" value="Cullin_repeat-like_dom_sf"/>
</dbReference>
<dbReference type="SUPFAM" id="SSF74788">
    <property type="entry name" value="Cullin repeat-like"/>
    <property type="match status" value="1"/>
</dbReference>
<dbReference type="EMBL" id="RXIC02000020">
    <property type="protein sequence ID" value="KAB1221663.1"/>
    <property type="molecule type" value="Genomic_DNA"/>
</dbReference>
<evidence type="ECO:0000256" key="4">
    <source>
        <dbReference type="SAM" id="MobiDB-lite"/>
    </source>
</evidence>
<protein>
    <recommendedName>
        <fullName evidence="3">Exocyst subunit Exo70 family protein</fullName>
    </recommendedName>
</protein>
<dbReference type="Proteomes" id="UP000516437">
    <property type="component" value="Chromosome 3"/>
</dbReference>
<evidence type="ECO:0000259" key="5">
    <source>
        <dbReference type="Pfam" id="PF03081"/>
    </source>
</evidence>
<keyword evidence="2 3" id="KW-0813">Transport</keyword>
<accession>A0A6A1VYE8</accession>
<dbReference type="Gene3D" id="1.20.1280.170">
    <property type="entry name" value="Exocyst complex component Exo70"/>
    <property type="match status" value="1"/>
</dbReference>
<dbReference type="GO" id="GO:0006887">
    <property type="term" value="P:exocytosis"/>
    <property type="evidence" value="ECO:0007669"/>
    <property type="project" value="UniProtKB-KW"/>
</dbReference>
<keyword evidence="8" id="KW-1185">Reference proteome</keyword>
<reference evidence="6" key="3">
    <citation type="submission" date="2019-09" db="EMBL/GenBank/DDBJ databases">
        <authorList>
            <person name="Gao Z."/>
        </authorList>
    </citation>
    <scope>NUCLEOTIDE SEQUENCE</scope>
    <source>
        <tissue evidence="6">Leaves</tissue>
    </source>
</reference>
<evidence type="ECO:0000313" key="6">
    <source>
        <dbReference type="EMBL" id="KAB1217989.1"/>
    </source>
</evidence>
<dbReference type="Pfam" id="PF03081">
    <property type="entry name" value="Exo70_C"/>
    <property type="match status" value="1"/>
</dbReference>
<proteinExistence type="inferred from homology"/>
<feature type="region of interest" description="Disordered" evidence="4">
    <location>
        <begin position="562"/>
        <end position="584"/>
    </location>
</feature>
<comment type="similarity">
    <text evidence="1 3">Belongs to the EXO70 family.</text>
</comment>
<sequence>MEENIENAQPIISKWDPNSSSYTEVTFLFHQDRKEAKEFLKSVEHLRRAMHFLIGENSTSEKLVLAQNLMQIAMKRLEKEFYQILSKNRDHLDTESVSGRSSGGSSNSDGVQADDLEIAVASITEVEKLSALAMTDLQSIAECMSSSGYGKECVKIYKIVRKSILDEGLYHLGIEKFRSFQIHKMNREDVKHMTKKWMRAIRIAVRRLFIEERVLCDHVFSASDTIRESCFSEITREGAINLFRFPELLAKKKHSLDEISQLMELYEAISELWPEIELIFDFESTSAIKLQAHSSLLILGDSIRTILSKFESTIENDSSRTAVFGGGIHPMTQSAMTYISSLADYSGILSSIVVDSPPPAITPLPEPCFESPATENGPTLAVSVHLAWLILVLLCKLDSKAELYKDVSLSYLFLANNLHFIVERVRTTNIQYLLGDEWVSKHAKKVKQFAANYEALAWNKVFSSLPGTNAMAITPETAKECFRKFSAAFEEAYNKQTSWIVLDGKLRDELKVSIAKKLVPVYQEFYDLYSVMLSGEKNLELLVRFSPDDLGNYLSDLFHGTSNSSSSTSKSSSSLLQLGRCQLR</sequence>
<dbReference type="GO" id="GO:0005546">
    <property type="term" value="F:phosphatidylinositol-4,5-bisphosphate binding"/>
    <property type="evidence" value="ECO:0007669"/>
    <property type="project" value="InterPro"/>
</dbReference>
<keyword evidence="3" id="KW-0653">Protein transport</keyword>
<dbReference type="PANTHER" id="PTHR12542:SF26">
    <property type="entry name" value="EXOCYST SUBUNIT EXO70 FAMILY PROTEIN"/>
    <property type="match status" value="1"/>
</dbReference>
<gene>
    <name evidence="7" type="ORF">CJ030_MR2G024028</name>
    <name evidence="6" type="ORF">CJ030_MR3G014601</name>
</gene>
<dbReference type="Proteomes" id="UP000516437">
    <property type="component" value="Chromosome 2"/>
</dbReference>
<evidence type="ECO:0000313" key="8">
    <source>
        <dbReference type="Proteomes" id="UP000516437"/>
    </source>
</evidence>
<evidence type="ECO:0000256" key="3">
    <source>
        <dbReference type="RuleBase" id="RU365026"/>
    </source>
</evidence>
<dbReference type="InterPro" id="IPR004140">
    <property type="entry name" value="Exo70"/>
</dbReference>
<evidence type="ECO:0000256" key="1">
    <source>
        <dbReference type="ARBA" id="ARBA00006756"/>
    </source>
</evidence>
<comment type="caution">
    <text evidence="6">The sequence shown here is derived from an EMBL/GenBank/DDBJ whole genome shotgun (WGS) entry which is preliminary data.</text>
</comment>
<name>A0A6A1VYE8_9ROSI</name>
<dbReference type="GO" id="GO:0000145">
    <property type="term" value="C:exocyst"/>
    <property type="evidence" value="ECO:0007669"/>
    <property type="project" value="InterPro"/>
</dbReference>
<dbReference type="Pfam" id="PF20669">
    <property type="entry name" value="Exo70_N"/>
    <property type="match status" value="1"/>
</dbReference>
<dbReference type="OrthoDB" id="1922221at2759"/>
<dbReference type="InterPro" id="IPR046364">
    <property type="entry name" value="Exo70_C"/>
</dbReference>
<evidence type="ECO:0000256" key="2">
    <source>
        <dbReference type="ARBA" id="ARBA00022448"/>
    </source>
</evidence>
<dbReference type="PANTHER" id="PTHR12542">
    <property type="entry name" value="EXOCYST COMPLEX PROTEIN EXO70"/>
    <property type="match status" value="1"/>
</dbReference>
<organism evidence="6 8">
    <name type="scientific">Morella rubra</name>
    <name type="common">Chinese bayberry</name>
    <dbReference type="NCBI Taxonomy" id="262757"/>
    <lineage>
        <taxon>Eukaryota</taxon>
        <taxon>Viridiplantae</taxon>
        <taxon>Streptophyta</taxon>
        <taxon>Embryophyta</taxon>
        <taxon>Tracheophyta</taxon>
        <taxon>Spermatophyta</taxon>
        <taxon>Magnoliopsida</taxon>
        <taxon>eudicotyledons</taxon>
        <taxon>Gunneridae</taxon>
        <taxon>Pentapetalae</taxon>
        <taxon>rosids</taxon>
        <taxon>fabids</taxon>
        <taxon>Fagales</taxon>
        <taxon>Myricaceae</taxon>
        <taxon>Morella</taxon>
    </lineage>
</organism>
<feature type="domain" description="Exocyst complex subunit Exo70 C-terminal" evidence="5">
    <location>
        <begin position="195"/>
        <end position="556"/>
    </location>
</feature>
<feature type="compositionally biased region" description="Low complexity" evidence="4">
    <location>
        <begin position="562"/>
        <end position="574"/>
    </location>
</feature>